<protein>
    <recommendedName>
        <fullName evidence="7">Small ribosomal subunit protein mS29</fullName>
    </recommendedName>
</protein>
<keyword evidence="3" id="KW-0809">Transit peptide</keyword>
<dbReference type="GO" id="GO:0005763">
    <property type="term" value="C:mitochondrial small ribosomal subunit"/>
    <property type="evidence" value="ECO:0007669"/>
    <property type="project" value="TreeGrafter"/>
</dbReference>
<evidence type="ECO:0000313" key="8">
    <source>
        <dbReference type="EMBL" id="CAD8655409.1"/>
    </source>
</evidence>
<evidence type="ECO:0000256" key="6">
    <source>
        <dbReference type="ARBA" id="ARBA00023274"/>
    </source>
</evidence>
<evidence type="ECO:0000256" key="7">
    <source>
        <dbReference type="ARBA" id="ARBA00035140"/>
    </source>
</evidence>
<dbReference type="Gene3D" id="3.40.50.300">
    <property type="entry name" value="P-loop containing nucleotide triphosphate hydrolases"/>
    <property type="match status" value="1"/>
</dbReference>
<dbReference type="PANTHER" id="PTHR12810:SF0">
    <property type="entry name" value="SMALL RIBOSOMAL SUBUNIT PROTEIN MS29"/>
    <property type="match status" value="1"/>
</dbReference>
<evidence type="ECO:0000256" key="3">
    <source>
        <dbReference type="ARBA" id="ARBA00022946"/>
    </source>
</evidence>
<comment type="subcellular location">
    <subcellularLocation>
        <location evidence="1">Mitochondrion</location>
    </subcellularLocation>
</comment>
<dbReference type="PANTHER" id="PTHR12810">
    <property type="entry name" value="MITOCHONDRIAL 28S RIBOSOMAL PROTEIN S29"/>
    <property type="match status" value="1"/>
</dbReference>
<evidence type="ECO:0000256" key="2">
    <source>
        <dbReference type="ARBA" id="ARBA00009863"/>
    </source>
</evidence>
<dbReference type="InterPro" id="IPR019368">
    <property type="entry name" value="Ribosomal_mS29"/>
</dbReference>
<organism evidence="8">
    <name type="scientific">Pyramimonas obovata</name>
    <dbReference type="NCBI Taxonomy" id="1411642"/>
    <lineage>
        <taxon>Eukaryota</taxon>
        <taxon>Viridiplantae</taxon>
        <taxon>Chlorophyta</taxon>
        <taxon>Pyramimonadophyceae</taxon>
        <taxon>Pyramimonadales</taxon>
        <taxon>Pyramimonadaceae</taxon>
        <taxon>Pyramimonas</taxon>
        <taxon>Pyramimonas incertae sedis</taxon>
    </lineage>
</organism>
<proteinExistence type="inferred from homology"/>
<evidence type="ECO:0000256" key="5">
    <source>
        <dbReference type="ARBA" id="ARBA00023128"/>
    </source>
</evidence>
<evidence type="ECO:0000256" key="4">
    <source>
        <dbReference type="ARBA" id="ARBA00022980"/>
    </source>
</evidence>
<dbReference type="EMBL" id="HBFA01007532">
    <property type="protein sequence ID" value="CAD8655409.1"/>
    <property type="molecule type" value="Transcribed_RNA"/>
</dbReference>
<evidence type="ECO:0000256" key="1">
    <source>
        <dbReference type="ARBA" id="ARBA00004173"/>
    </source>
</evidence>
<comment type="similarity">
    <text evidence="2">Belongs to the mitochondrion-specific ribosomal protein mS29 family.</text>
</comment>
<gene>
    <name evidence="8" type="ORF">POBO1169_LOCUS3925</name>
</gene>
<name>A0A7S0QVE5_9CHLO</name>
<sequence length="425" mass="45541">MRSFLRTSRAARNALSVGEVWLPSCHRSLATQNTAARLPLRSTTAVNATNCAGSVARGQLYAAAHTARGFATGEASKVTDSLHVGTSDIKALLPGDASKFYELAGTTERQFLPEGCPALLSEFEATKTRNLMIRSPFFRLLDVVSPDRTGDSSIPPVAKGTQLHLEGPTGSGKSVLLAQLTHWARASGWLVLYVPSARYYLSNSSFSKDESGLVNTPDTACDLLKSLHAAHASQLAGITLKDGTNLGELVEAGARYTAAAGVASEVMDAALKVLKALQEEDLGVPTLVVLDEFNSLFAGSEFMEVPSLRHSRLYGAHELRLAKALRDMAVPPAHGARVVASSASTAVSPRVRVEVPVEARRRMPLFEYLEIAQYIAHLKESNRMPASFEPKDISKYQFLSGGNAASLRNLVLAYGFSGNEVAQEA</sequence>
<keyword evidence="5" id="KW-0496">Mitochondrion</keyword>
<dbReference type="Pfam" id="PF10236">
    <property type="entry name" value="DAP3"/>
    <property type="match status" value="1"/>
</dbReference>
<keyword evidence="4" id="KW-0689">Ribosomal protein</keyword>
<dbReference type="SUPFAM" id="SSF52540">
    <property type="entry name" value="P-loop containing nucleoside triphosphate hydrolases"/>
    <property type="match status" value="1"/>
</dbReference>
<reference evidence="8" key="1">
    <citation type="submission" date="2021-01" db="EMBL/GenBank/DDBJ databases">
        <authorList>
            <person name="Corre E."/>
            <person name="Pelletier E."/>
            <person name="Niang G."/>
            <person name="Scheremetjew M."/>
            <person name="Finn R."/>
            <person name="Kale V."/>
            <person name="Holt S."/>
            <person name="Cochrane G."/>
            <person name="Meng A."/>
            <person name="Brown T."/>
            <person name="Cohen L."/>
        </authorList>
    </citation>
    <scope>NUCLEOTIDE SEQUENCE</scope>
    <source>
        <strain evidence="8">CCMP722</strain>
    </source>
</reference>
<dbReference type="GO" id="GO:0003735">
    <property type="term" value="F:structural constituent of ribosome"/>
    <property type="evidence" value="ECO:0007669"/>
    <property type="project" value="TreeGrafter"/>
</dbReference>
<dbReference type="AlphaFoldDB" id="A0A7S0QVE5"/>
<dbReference type="InterPro" id="IPR027417">
    <property type="entry name" value="P-loop_NTPase"/>
</dbReference>
<accession>A0A7S0QVE5</accession>
<keyword evidence="6" id="KW-0687">Ribonucleoprotein</keyword>